<protein>
    <submittedName>
        <fullName evidence="2">Uncharacterized protein</fullName>
    </submittedName>
</protein>
<gene>
    <name evidence="2" type="ORF">A4U43_C10F6610</name>
</gene>
<dbReference type="Proteomes" id="UP000243459">
    <property type="component" value="Chromosome 10"/>
</dbReference>
<keyword evidence="3" id="KW-1185">Reference proteome</keyword>
<dbReference type="Gramene" id="ONK56311">
    <property type="protein sequence ID" value="ONK56311"/>
    <property type="gene ID" value="A4U43_C10F6610"/>
</dbReference>
<feature type="region of interest" description="Disordered" evidence="1">
    <location>
        <begin position="49"/>
        <end position="140"/>
    </location>
</feature>
<dbReference type="AlphaFoldDB" id="A0A5P1E159"/>
<feature type="compositionally biased region" description="Polar residues" evidence="1">
    <location>
        <begin position="49"/>
        <end position="59"/>
    </location>
</feature>
<evidence type="ECO:0000256" key="1">
    <source>
        <dbReference type="SAM" id="MobiDB-lite"/>
    </source>
</evidence>
<dbReference type="EMBL" id="CM007390">
    <property type="protein sequence ID" value="ONK56311.1"/>
    <property type="molecule type" value="Genomic_DNA"/>
</dbReference>
<accession>A0A5P1E159</accession>
<sequence>MPLFTPNLTTSSKRHWDISITEEEVVKKAHHEGVVTTVIMTEPITQIIESKASSPASRQQTRHDLRNYRRMEQLGRSSSSGGIAPASWTNRRSCLDNYSSRGRKRRGGQRDEVPIQKETLVPEEEASIREGSTGQRDEAPIQKEVSVSEEEVSIQEESTRVVVNVSSPTSATVELVTEVMISHSVVASMVVPRLTTLAVPDTIPAIVGSVLQFPP</sequence>
<reference evidence="3" key="1">
    <citation type="journal article" date="2017" name="Nat. Commun.">
        <title>The asparagus genome sheds light on the origin and evolution of a young Y chromosome.</title>
        <authorList>
            <person name="Harkess A."/>
            <person name="Zhou J."/>
            <person name="Xu C."/>
            <person name="Bowers J.E."/>
            <person name="Van der Hulst R."/>
            <person name="Ayyampalayam S."/>
            <person name="Mercati F."/>
            <person name="Riccardi P."/>
            <person name="McKain M.R."/>
            <person name="Kakrana A."/>
            <person name="Tang H."/>
            <person name="Ray J."/>
            <person name="Groenendijk J."/>
            <person name="Arikit S."/>
            <person name="Mathioni S.M."/>
            <person name="Nakano M."/>
            <person name="Shan H."/>
            <person name="Telgmann-Rauber A."/>
            <person name="Kanno A."/>
            <person name="Yue Z."/>
            <person name="Chen H."/>
            <person name="Li W."/>
            <person name="Chen Y."/>
            <person name="Xu X."/>
            <person name="Zhang Y."/>
            <person name="Luo S."/>
            <person name="Chen H."/>
            <person name="Gao J."/>
            <person name="Mao Z."/>
            <person name="Pires J.C."/>
            <person name="Luo M."/>
            <person name="Kudrna D."/>
            <person name="Wing R.A."/>
            <person name="Meyers B.C."/>
            <person name="Yi K."/>
            <person name="Kong H."/>
            <person name="Lavrijsen P."/>
            <person name="Sunseri F."/>
            <person name="Falavigna A."/>
            <person name="Ye Y."/>
            <person name="Leebens-Mack J.H."/>
            <person name="Chen G."/>
        </authorList>
    </citation>
    <scope>NUCLEOTIDE SEQUENCE [LARGE SCALE GENOMIC DNA]</scope>
    <source>
        <strain evidence="3">cv. DH0086</strain>
    </source>
</reference>
<evidence type="ECO:0000313" key="3">
    <source>
        <dbReference type="Proteomes" id="UP000243459"/>
    </source>
</evidence>
<feature type="compositionally biased region" description="Polar residues" evidence="1">
    <location>
        <begin position="75"/>
        <end position="100"/>
    </location>
</feature>
<name>A0A5P1E159_ASPOF</name>
<evidence type="ECO:0000313" key="2">
    <source>
        <dbReference type="EMBL" id="ONK56311.1"/>
    </source>
</evidence>
<organism evidence="2 3">
    <name type="scientific">Asparagus officinalis</name>
    <name type="common">Garden asparagus</name>
    <dbReference type="NCBI Taxonomy" id="4686"/>
    <lineage>
        <taxon>Eukaryota</taxon>
        <taxon>Viridiplantae</taxon>
        <taxon>Streptophyta</taxon>
        <taxon>Embryophyta</taxon>
        <taxon>Tracheophyta</taxon>
        <taxon>Spermatophyta</taxon>
        <taxon>Magnoliopsida</taxon>
        <taxon>Liliopsida</taxon>
        <taxon>Asparagales</taxon>
        <taxon>Asparagaceae</taxon>
        <taxon>Asparagoideae</taxon>
        <taxon>Asparagus</taxon>
    </lineage>
</organism>
<proteinExistence type="predicted"/>
<feature type="compositionally biased region" description="Basic and acidic residues" evidence="1">
    <location>
        <begin position="61"/>
        <end position="73"/>
    </location>
</feature>